<dbReference type="PANTHER" id="PTHR21143:SF133">
    <property type="entry name" value="GUSTATORY AND PHEROMONE RECEPTOR 32A-RELATED"/>
    <property type="match status" value="1"/>
</dbReference>
<protein>
    <recommendedName>
        <fullName evidence="11">Gustatory receptor</fullName>
    </recommendedName>
</protein>
<dbReference type="Pfam" id="PF08395">
    <property type="entry name" value="7tm_7"/>
    <property type="match status" value="1"/>
</dbReference>
<evidence type="ECO:0000313" key="10">
    <source>
        <dbReference type="Proteomes" id="UP001642540"/>
    </source>
</evidence>
<dbReference type="InterPro" id="IPR013604">
    <property type="entry name" value="7TM_chemorcpt"/>
</dbReference>
<feature type="transmembrane region" description="Helical" evidence="8">
    <location>
        <begin position="207"/>
        <end position="231"/>
    </location>
</feature>
<sequence length="312" mass="35872">MFVGDLLRTFLVLLNRTKIIRFHQNLVELLIEALGPLTQADKQVIKNVIPHAMKILTRYRRIIFVAFCYSAILGQVRTLVAFLTSEKSLDSWSHTIVGIPLFRLFWSALSTLLLLPKLMMMTMFHTLRMYPYILNLQLENINKSKKVGDEEINRILKCFEKQEELTAQMNDAFGWCFAVDMLLTIISIITALFSVEIFLMHKEFGTAASYVVTLILHLAILFELCNAAYLFESECKKSITLLKNIPVRHLGRNGRIQILIQQAKLLSQPFSVKPGSFFHVNRRTLTEIGSAVNTYVIVLVQFHNGESMRCRE</sequence>
<evidence type="ECO:0000256" key="7">
    <source>
        <dbReference type="ARBA" id="ARBA00023224"/>
    </source>
</evidence>
<dbReference type="EMBL" id="CAXLJM020000057">
    <property type="protein sequence ID" value="CAL8118086.1"/>
    <property type="molecule type" value="Genomic_DNA"/>
</dbReference>
<keyword evidence="6" id="KW-0675">Receptor</keyword>
<evidence type="ECO:0008006" key="11">
    <source>
        <dbReference type="Google" id="ProtNLM"/>
    </source>
</evidence>
<proteinExistence type="predicted"/>
<organism evidence="9 10">
    <name type="scientific">Orchesella dallaii</name>
    <dbReference type="NCBI Taxonomy" id="48710"/>
    <lineage>
        <taxon>Eukaryota</taxon>
        <taxon>Metazoa</taxon>
        <taxon>Ecdysozoa</taxon>
        <taxon>Arthropoda</taxon>
        <taxon>Hexapoda</taxon>
        <taxon>Collembola</taxon>
        <taxon>Entomobryomorpha</taxon>
        <taxon>Entomobryoidea</taxon>
        <taxon>Orchesellidae</taxon>
        <taxon>Orchesellinae</taxon>
        <taxon>Orchesella</taxon>
    </lineage>
</organism>
<evidence type="ECO:0000256" key="6">
    <source>
        <dbReference type="ARBA" id="ARBA00023170"/>
    </source>
</evidence>
<dbReference type="PANTHER" id="PTHR21143">
    <property type="entry name" value="INVERTEBRATE GUSTATORY RECEPTOR"/>
    <property type="match status" value="1"/>
</dbReference>
<name>A0ABP1R294_9HEXA</name>
<feature type="transmembrane region" description="Helical" evidence="8">
    <location>
        <begin position="62"/>
        <end position="83"/>
    </location>
</feature>
<keyword evidence="7" id="KW-0807">Transducer</keyword>
<evidence type="ECO:0000313" key="9">
    <source>
        <dbReference type="EMBL" id="CAL8118086.1"/>
    </source>
</evidence>
<keyword evidence="4 8" id="KW-1133">Transmembrane helix</keyword>
<feature type="transmembrane region" description="Helical" evidence="8">
    <location>
        <begin position="172"/>
        <end position="195"/>
    </location>
</feature>
<keyword evidence="2" id="KW-1003">Cell membrane</keyword>
<reference evidence="9 10" key="1">
    <citation type="submission" date="2024-08" db="EMBL/GenBank/DDBJ databases">
        <authorList>
            <person name="Cucini C."/>
            <person name="Frati F."/>
        </authorList>
    </citation>
    <scope>NUCLEOTIDE SEQUENCE [LARGE SCALE GENOMIC DNA]</scope>
</reference>
<keyword evidence="10" id="KW-1185">Reference proteome</keyword>
<keyword evidence="5 8" id="KW-0472">Membrane</keyword>
<evidence type="ECO:0000256" key="4">
    <source>
        <dbReference type="ARBA" id="ARBA00022989"/>
    </source>
</evidence>
<evidence type="ECO:0000256" key="5">
    <source>
        <dbReference type="ARBA" id="ARBA00023136"/>
    </source>
</evidence>
<evidence type="ECO:0000256" key="2">
    <source>
        <dbReference type="ARBA" id="ARBA00022475"/>
    </source>
</evidence>
<dbReference type="Proteomes" id="UP001642540">
    <property type="component" value="Unassembled WGS sequence"/>
</dbReference>
<feature type="transmembrane region" description="Helical" evidence="8">
    <location>
        <begin position="95"/>
        <end position="115"/>
    </location>
</feature>
<evidence type="ECO:0000256" key="3">
    <source>
        <dbReference type="ARBA" id="ARBA00022692"/>
    </source>
</evidence>
<comment type="caution">
    <text evidence="9">The sequence shown here is derived from an EMBL/GenBank/DDBJ whole genome shotgun (WGS) entry which is preliminary data.</text>
</comment>
<accession>A0ABP1R294</accession>
<gene>
    <name evidence="9" type="ORF">ODALV1_LOCUS17977</name>
</gene>
<evidence type="ECO:0000256" key="8">
    <source>
        <dbReference type="SAM" id="Phobius"/>
    </source>
</evidence>
<comment type="subcellular location">
    <subcellularLocation>
        <location evidence="1">Cell membrane</location>
        <topology evidence="1">Multi-pass membrane protein</topology>
    </subcellularLocation>
</comment>
<keyword evidence="3 8" id="KW-0812">Transmembrane</keyword>
<evidence type="ECO:0000256" key="1">
    <source>
        <dbReference type="ARBA" id="ARBA00004651"/>
    </source>
</evidence>